<comment type="caution">
    <text evidence="3">The sequence shown here is derived from an EMBL/GenBank/DDBJ whole genome shotgun (WGS) entry which is preliminary data.</text>
</comment>
<evidence type="ECO:0000256" key="2">
    <source>
        <dbReference type="SAM" id="Phobius"/>
    </source>
</evidence>
<gene>
    <name evidence="3" type="ORF">ACFOYW_05825</name>
</gene>
<evidence type="ECO:0000313" key="4">
    <source>
        <dbReference type="Proteomes" id="UP001595900"/>
    </source>
</evidence>
<keyword evidence="4" id="KW-1185">Reference proteome</keyword>
<dbReference type="EMBL" id="JBHSCN010000003">
    <property type="protein sequence ID" value="MFC4242883.1"/>
    <property type="molecule type" value="Genomic_DNA"/>
</dbReference>
<reference evidence="4" key="1">
    <citation type="journal article" date="2019" name="Int. J. Syst. Evol. Microbiol.">
        <title>The Global Catalogue of Microorganisms (GCM) 10K type strain sequencing project: providing services to taxonomists for standard genome sequencing and annotation.</title>
        <authorList>
            <consortium name="The Broad Institute Genomics Platform"/>
            <consortium name="The Broad Institute Genome Sequencing Center for Infectious Disease"/>
            <person name="Wu L."/>
            <person name="Ma J."/>
        </authorList>
    </citation>
    <scope>NUCLEOTIDE SEQUENCE [LARGE SCALE GENOMIC DNA]</scope>
    <source>
        <strain evidence="4">CGMCC 1.10363</strain>
    </source>
</reference>
<keyword evidence="2" id="KW-0472">Membrane</keyword>
<dbReference type="RefSeq" id="WP_390227836.1">
    <property type="nucleotide sequence ID" value="NZ_JBHSCN010000003.1"/>
</dbReference>
<evidence type="ECO:0000256" key="1">
    <source>
        <dbReference type="SAM" id="MobiDB-lite"/>
    </source>
</evidence>
<keyword evidence="2" id="KW-1133">Transmembrane helix</keyword>
<evidence type="ECO:0000313" key="3">
    <source>
        <dbReference type="EMBL" id="MFC4242883.1"/>
    </source>
</evidence>
<feature type="region of interest" description="Disordered" evidence="1">
    <location>
        <begin position="178"/>
        <end position="201"/>
    </location>
</feature>
<organism evidence="3 4">
    <name type="scientific">Gryllotalpicola reticulitermitis</name>
    <dbReference type="NCBI Taxonomy" id="1184153"/>
    <lineage>
        <taxon>Bacteria</taxon>
        <taxon>Bacillati</taxon>
        <taxon>Actinomycetota</taxon>
        <taxon>Actinomycetes</taxon>
        <taxon>Micrococcales</taxon>
        <taxon>Microbacteriaceae</taxon>
        <taxon>Gryllotalpicola</taxon>
    </lineage>
</organism>
<accession>A0ABV8Q5F2</accession>
<feature type="compositionally biased region" description="Polar residues" evidence="1">
    <location>
        <begin position="1"/>
        <end position="12"/>
    </location>
</feature>
<sequence>MTLRQDQQQPLTRRQLRELEKAQQRGAEGEQQVPPVSLPFSSDPAPAPAELRPTLSEPQPDAEPVAEAPKPPAPQTSAAPVVPLTRRQLRALQQASEGHQVPIAEVPQAEASAPVAAAPSVEPIVDVPISALPLPQNEAAAPPVIATAPAPEPAAAQVSSPEVIADAPQGPVTGQVRAFQPPTGHWSLAGEQGDDDVTSSTGSISASNALIMPIVPSAADVTGPLNATGEILLTGSIDLPRGLGSTGQVQGRFDGNDIDHMLDQNDRDARPDSGVEPVAATRAISTHAPSVSPNIVPPRKTSHKVGAIVGSVVGGVAALGVAGVLVAGFVFHAF</sequence>
<dbReference type="Proteomes" id="UP001595900">
    <property type="component" value="Unassembled WGS sequence"/>
</dbReference>
<proteinExistence type="predicted"/>
<feature type="transmembrane region" description="Helical" evidence="2">
    <location>
        <begin position="305"/>
        <end position="331"/>
    </location>
</feature>
<keyword evidence="2" id="KW-0812">Transmembrane</keyword>
<name>A0ABV8Q5F2_9MICO</name>
<protein>
    <submittedName>
        <fullName evidence="3">Uncharacterized protein</fullName>
    </submittedName>
</protein>
<feature type="region of interest" description="Disordered" evidence="1">
    <location>
        <begin position="1"/>
        <end position="88"/>
    </location>
</feature>